<sequence>MTAAQLTVLVGVSKLPDLMHKDFLSSLLWRIAHCIEDMSSFLIRNLDREMEGNTKRWKMYCECEAPEKEKLPGDWKNRTNVQQLCIQRALRPDRMTHAIRLFIEEKMGKKYVDVENIDFTQSYEESGPSTPIFFILSPGVNPLTLRCSKLSIKCQDKKQRQQILLKSWLFNY</sequence>
<evidence type="ECO:0000313" key="1">
    <source>
        <dbReference type="EMBL" id="CAL4122169.1"/>
    </source>
</evidence>
<feature type="non-terminal residue" evidence="1">
    <location>
        <position position="172"/>
    </location>
</feature>
<proteinExistence type="predicted"/>
<dbReference type="AlphaFoldDB" id="A0AAV2RD66"/>
<dbReference type="GO" id="GO:0007018">
    <property type="term" value="P:microtubule-based movement"/>
    <property type="evidence" value="ECO:0007669"/>
    <property type="project" value="InterPro"/>
</dbReference>
<dbReference type="GO" id="GO:0030286">
    <property type="term" value="C:dynein complex"/>
    <property type="evidence" value="ECO:0007669"/>
    <property type="project" value="InterPro"/>
</dbReference>
<dbReference type="InterPro" id="IPR026983">
    <property type="entry name" value="DHC"/>
</dbReference>
<organism evidence="1 2">
    <name type="scientific">Meganyctiphanes norvegica</name>
    <name type="common">Northern krill</name>
    <name type="synonym">Thysanopoda norvegica</name>
    <dbReference type="NCBI Taxonomy" id="48144"/>
    <lineage>
        <taxon>Eukaryota</taxon>
        <taxon>Metazoa</taxon>
        <taxon>Ecdysozoa</taxon>
        <taxon>Arthropoda</taxon>
        <taxon>Crustacea</taxon>
        <taxon>Multicrustacea</taxon>
        <taxon>Malacostraca</taxon>
        <taxon>Eumalacostraca</taxon>
        <taxon>Eucarida</taxon>
        <taxon>Euphausiacea</taxon>
        <taxon>Euphausiidae</taxon>
        <taxon>Meganyctiphanes</taxon>
    </lineage>
</organism>
<reference evidence="1 2" key="1">
    <citation type="submission" date="2024-05" db="EMBL/GenBank/DDBJ databases">
        <authorList>
            <person name="Wallberg A."/>
        </authorList>
    </citation>
    <scope>NUCLEOTIDE SEQUENCE [LARGE SCALE GENOMIC DNA]</scope>
</reference>
<gene>
    <name evidence="1" type="ORF">MNOR_LOCUS22891</name>
</gene>
<protein>
    <submittedName>
        <fullName evidence="1">Uncharacterized protein</fullName>
    </submittedName>
</protein>
<keyword evidence="2" id="KW-1185">Reference proteome</keyword>
<name>A0AAV2RD66_MEGNR</name>
<dbReference type="Proteomes" id="UP001497623">
    <property type="component" value="Unassembled WGS sequence"/>
</dbReference>
<dbReference type="GO" id="GO:0045505">
    <property type="term" value="F:dynein intermediate chain binding"/>
    <property type="evidence" value="ECO:0007669"/>
    <property type="project" value="InterPro"/>
</dbReference>
<comment type="caution">
    <text evidence="1">The sequence shown here is derived from an EMBL/GenBank/DDBJ whole genome shotgun (WGS) entry which is preliminary data.</text>
</comment>
<dbReference type="GO" id="GO:0051959">
    <property type="term" value="F:dynein light intermediate chain binding"/>
    <property type="evidence" value="ECO:0007669"/>
    <property type="project" value="InterPro"/>
</dbReference>
<accession>A0AAV2RD66</accession>
<dbReference type="PANTHER" id="PTHR46961:SF20">
    <property type="entry name" value="LOW QUALITY PROTEIN: DYNEIN BETA CHAIN, CILIARY-LIKE"/>
    <property type="match status" value="1"/>
</dbReference>
<evidence type="ECO:0000313" key="2">
    <source>
        <dbReference type="Proteomes" id="UP001497623"/>
    </source>
</evidence>
<dbReference type="PANTHER" id="PTHR46961">
    <property type="entry name" value="DYNEIN HEAVY CHAIN 1, AXONEMAL-LIKE PROTEIN"/>
    <property type="match status" value="1"/>
</dbReference>
<dbReference type="EMBL" id="CAXKWB010019645">
    <property type="protein sequence ID" value="CAL4122169.1"/>
    <property type="molecule type" value="Genomic_DNA"/>
</dbReference>